<dbReference type="Proteomes" id="UP001166293">
    <property type="component" value="Unassembled WGS sequence"/>
</dbReference>
<gene>
    <name evidence="1" type="ORF">KUH32_10680</name>
</gene>
<sequence length="67" mass="7402">MPHHVLPTATDEVLAIPSQDVPDTIRHLLRNRAMSSLVERIHGDLRSSDPARRDRGAQALAHLGFAD</sequence>
<name>A0ABS6N894_9RHOB</name>
<dbReference type="EMBL" id="JAHRWL010000001">
    <property type="protein sequence ID" value="MBV2360241.1"/>
    <property type="molecule type" value="Genomic_DNA"/>
</dbReference>
<evidence type="ECO:0000313" key="2">
    <source>
        <dbReference type="Proteomes" id="UP001166293"/>
    </source>
</evidence>
<proteinExistence type="predicted"/>
<evidence type="ECO:0000313" key="1">
    <source>
        <dbReference type="EMBL" id="MBV2360241.1"/>
    </source>
</evidence>
<protein>
    <submittedName>
        <fullName evidence="1">Uncharacterized protein</fullName>
    </submittedName>
</protein>
<keyword evidence="2" id="KW-1185">Reference proteome</keyword>
<comment type="caution">
    <text evidence="1">The sequence shown here is derived from an EMBL/GenBank/DDBJ whole genome shotgun (WGS) entry which is preliminary data.</text>
</comment>
<reference evidence="1" key="1">
    <citation type="submission" date="2021-06" db="EMBL/GenBank/DDBJ databases">
        <title>Thalassococcus sp. CAU 1522 isolated from sea sand, Republic of Korea.</title>
        <authorList>
            <person name="Kim W."/>
        </authorList>
    </citation>
    <scope>NUCLEOTIDE SEQUENCE</scope>
    <source>
        <strain evidence="1">CAU 1522</strain>
    </source>
</reference>
<organism evidence="1 2">
    <name type="scientific">Thalassococcus arenae</name>
    <dbReference type="NCBI Taxonomy" id="2851652"/>
    <lineage>
        <taxon>Bacteria</taxon>
        <taxon>Pseudomonadati</taxon>
        <taxon>Pseudomonadota</taxon>
        <taxon>Alphaproteobacteria</taxon>
        <taxon>Rhodobacterales</taxon>
        <taxon>Roseobacteraceae</taxon>
        <taxon>Thalassococcus</taxon>
    </lineage>
</organism>
<dbReference type="RefSeq" id="WP_217778428.1">
    <property type="nucleotide sequence ID" value="NZ_JAHRWL010000001.1"/>
</dbReference>
<accession>A0ABS6N894</accession>